<dbReference type="RefSeq" id="WP_253065641.1">
    <property type="nucleotide sequence ID" value="NZ_JAMXWM010000057.1"/>
</dbReference>
<dbReference type="Proteomes" id="UP001597399">
    <property type="component" value="Unassembled WGS sequence"/>
</dbReference>
<reference evidence="3" key="1">
    <citation type="journal article" date="2019" name="Int. J. Syst. Evol. Microbiol.">
        <title>The Global Catalogue of Microorganisms (GCM) 10K type strain sequencing project: providing services to taxonomists for standard genome sequencing and annotation.</title>
        <authorList>
            <consortium name="The Broad Institute Genomics Platform"/>
            <consortium name="The Broad Institute Genome Sequencing Center for Infectious Disease"/>
            <person name="Wu L."/>
            <person name="Ma J."/>
        </authorList>
    </citation>
    <scope>NUCLEOTIDE SEQUENCE [LARGE SCALE GENOMIC DNA]</scope>
    <source>
        <strain evidence="3">TISTR 2466</strain>
    </source>
</reference>
<evidence type="ECO:0000256" key="1">
    <source>
        <dbReference type="SAM" id="Phobius"/>
    </source>
</evidence>
<protein>
    <submittedName>
        <fullName evidence="2">Uncharacterized protein</fullName>
    </submittedName>
</protein>
<keyword evidence="3" id="KW-1185">Reference proteome</keyword>
<gene>
    <name evidence="2" type="ORF">ACFSUE_17570</name>
</gene>
<keyword evidence="1" id="KW-1133">Transmembrane helix</keyword>
<proteinExistence type="predicted"/>
<accession>A0ABW5S7J7</accession>
<sequence length="70" mass="8166">MKKSRKYFQEHPKISYLANLIVMIIFIWLIPYYLLGNKRLSYIIGIVAAVIVVNLAGAFWYPSFVVKSKK</sequence>
<keyword evidence="1" id="KW-0472">Membrane</keyword>
<keyword evidence="1" id="KW-0812">Transmembrane</keyword>
<evidence type="ECO:0000313" key="3">
    <source>
        <dbReference type="Proteomes" id="UP001597399"/>
    </source>
</evidence>
<organism evidence="2 3">
    <name type="scientific">Sporolactobacillus shoreicorticis</name>
    <dbReference type="NCBI Taxonomy" id="1923877"/>
    <lineage>
        <taxon>Bacteria</taxon>
        <taxon>Bacillati</taxon>
        <taxon>Bacillota</taxon>
        <taxon>Bacilli</taxon>
        <taxon>Bacillales</taxon>
        <taxon>Sporolactobacillaceae</taxon>
        <taxon>Sporolactobacillus</taxon>
    </lineage>
</organism>
<evidence type="ECO:0000313" key="2">
    <source>
        <dbReference type="EMBL" id="MFD2695415.1"/>
    </source>
</evidence>
<feature type="transmembrane region" description="Helical" evidence="1">
    <location>
        <begin position="16"/>
        <end position="34"/>
    </location>
</feature>
<name>A0ABW5S7J7_9BACL</name>
<dbReference type="EMBL" id="JBHUMQ010000043">
    <property type="protein sequence ID" value="MFD2695415.1"/>
    <property type="molecule type" value="Genomic_DNA"/>
</dbReference>
<comment type="caution">
    <text evidence="2">The sequence shown here is derived from an EMBL/GenBank/DDBJ whole genome shotgun (WGS) entry which is preliminary data.</text>
</comment>
<feature type="transmembrane region" description="Helical" evidence="1">
    <location>
        <begin position="40"/>
        <end position="61"/>
    </location>
</feature>